<evidence type="ECO:0000313" key="1">
    <source>
        <dbReference type="EMBL" id="OEJ21029.1"/>
    </source>
</evidence>
<organism evidence="1 2">
    <name type="scientific">Streptomyces subrutilus</name>
    <dbReference type="NCBI Taxonomy" id="36818"/>
    <lineage>
        <taxon>Bacteria</taxon>
        <taxon>Bacillati</taxon>
        <taxon>Actinomycetota</taxon>
        <taxon>Actinomycetes</taxon>
        <taxon>Kitasatosporales</taxon>
        <taxon>Streptomycetaceae</taxon>
        <taxon>Streptomyces</taxon>
    </lineage>
</organism>
<dbReference type="Proteomes" id="UP000095705">
    <property type="component" value="Plasmid pACMP1"/>
</dbReference>
<dbReference type="RefSeq" id="WP_069917917.1">
    <property type="nucleotide sequence ID" value="NZ_CM007203.1"/>
</dbReference>
<accession>A0A1E5NXP1</accession>
<protein>
    <submittedName>
        <fullName evidence="1">Uncharacterized protein</fullName>
    </submittedName>
</protein>
<proteinExistence type="predicted"/>
<comment type="caution">
    <text evidence="1">The sequence shown here is derived from an EMBL/GenBank/DDBJ whole genome shotgun (WGS) entry which is preliminary data.</text>
</comment>
<dbReference type="OrthoDB" id="5193417at2"/>
<keyword evidence="2" id="KW-1185">Reference proteome</keyword>
<name>A0A1E5NXP1_9ACTN</name>
<evidence type="ECO:0000313" key="2">
    <source>
        <dbReference type="Proteomes" id="UP000095705"/>
    </source>
</evidence>
<sequence>MESLQQRFTRHLIGQARAEIRRRGGEVAVFGKNGSVTGTLHLADRDRAQRILLVKAAGWRYYSTRAPQRYVELAYLYGTDDAGPWAVRVPGTMTTVREAMAWLTPNEVVKAMDKGLRVRRQGDVYAIETSTKRDGDGKWDLPEGHTWRANTRYLVHNPADGRKHRPLRLTHPVRFVVQRAYEMGRSGARANGD</sequence>
<geneLocation type="plasmid" evidence="2">
    <name>pacmp1</name>
</geneLocation>
<dbReference type="EMBL" id="MEHK01000005">
    <property type="protein sequence ID" value="OEJ21029.1"/>
    <property type="molecule type" value="Genomic_DNA"/>
</dbReference>
<gene>
    <name evidence="1" type="ORF">BGK67_34600</name>
</gene>
<reference evidence="1 2" key="1">
    <citation type="submission" date="2016-08" db="EMBL/GenBank/DDBJ databases">
        <title>The complete genome of Streptomyces subrutilus 10-1-1.</title>
        <authorList>
            <person name="Chen X."/>
        </authorList>
    </citation>
    <scope>NUCLEOTIDE SEQUENCE [LARGE SCALE GENOMIC DNA]</scope>
    <source>
        <strain evidence="1 2">10-1-1</strain>
        <plasmid evidence="2">pacmp1</plasmid>
    </source>
</reference>
<keyword evidence="1" id="KW-0614">Plasmid</keyword>
<dbReference type="AlphaFoldDB" id="A0A1E5NXP1"/>